<evidence type="ECO:0000256" key="8">
    <source>
        <dbReference type="PROSITE-ProRule" id="PRU00317"/>
    </source>
</evidence>
<dbReference type="Proteomes" id="UP000078544">
    <property type="component" value="Unassembled WGS sequence"/>
</dbReference>
<comment type="caution">
    <text evidence="11">The sequence shown here is derived from an EMBL/GenBank/DDBJ whole genome shotgun (WGS) entry which is preliminary data.</text>
</comment>
<dbReference type="AlphaFoldDB" id="A0A167YVX4"/>
<comment type="similarity">
    <text evidence="6">Belongs to the PUF3 family.</text>
</comment>
<keyword evidence="4" id="KW-0694">RNA-binding</keyword>
<dbReference type="Pfam" id="PF00806">
    <property type="entry name" value="PUF"/>
    <property type="match status" value="8"/>
</dbReference>
<feature type="repeat" description="Pumilio" evidence="8">
    <location>
        <begin position="676"/>
        <end position="714"/>
    </location>
</feature>
<feature type="region of interest" description="Disordered" evidence="9">
    <location>
        <begin position="743"/>
        <end position="813"/>
    </location>
</feature>
<dbReference type="Gene3D" id="1.25.10.10">
    <property type="entry name" value="Leucine-rich Repeat Variant"/>
    <property type="match status" value="1"/>
</dbReference>
<evidence type="ECO:0000256" key="9">
    <source>
        <dbReference type="SAM" id="MobiDB-lite"/>
    </source>
</evidence>
<evidence type="ECO:0000259" key="10">
    <source>
        <dbReference type="PROSITE" id="PS50303"/>
    </source>
</evidence>
<keyword evidence="12" id="KW-1185">Reference proteome</keyword>
<dbReference type="GO" id="GO:0000288">
    <property type="term" value="P:nuclear-transcribed mRNA catabolic process, deadenylation-dependent decay"/>
    <property type="evidence" value="ECO:0007669"/>
    <property type="project" value="TreeGrafter"/>
</dbReference>
<dbReference type="PROSITE" id="PS50302">
    <property type="entry name" value="PUM"/>
    <property type="match status" value="8"/>
</dbReference>
<dbReference type="InterPro" id="IPR016024">
    <property type="entry name" value="ARM-type_fold"/>
</dbReference>
<feature type="region of interest" description="Disordered" evidence="9">
    <location>
        <begin position="1"/>
        <end position="104"/>
    </location>
</feature>
<keyword evidence="3" id="KW-0677">Repeat</keyword>
<feature type="region of interest" description="Disordered" evidence="9">
    <location>
        <begin position="137"/>
        <end position="188"/>
    </location>
</feature>
<dbReference type="InterPro" id="IPR033712">
    <property type="entry name" value="Pumilio_RNA-bd"/>
</dbReference>
<evidence type="ECO:0000313" key="12">
    <source>
        <dbReference type="Proteomes" id="UP000078544"/>
    </source>
</evidence>
<dbReference type="GO" id="GO:0003730">
    <property type="term" value="F:mRNA 3'-UTR binding"/>
    <property type="evidence" value="ECO:0007669"/>
    <property type="project" value="TreeGrafter"/>
</dbReference>
<sequence>MPPGSSDKPQPLGPGFNGDNLYPDRSIWQSTSANSRAVPRDAQDPESSPSGSSALAANSEADVWRPKQTNIWSSDHPVRSVSTSPHRARDATVGGIKNASLDDNKQFQEDDHLFGQSFAAKRAKGDNAYTNAFAEPFPRYTHEPNLPSSRQSQGSPSYRDMMPVNMPKSSFNPKRGLHGHAPSLPPPSANQRAYRLNGLIGEEAMAIQFGRQMTLGNAGDSGAGFQTTAQPPFQFNPGSQPWMGDATSARFRGGIEQHIDPSPSQYGLMNRAPERAPSDLEYRAAGGANSPGGYHSNTENWSSRLPTRLQRNSADTRAHAEQNAAFGPYYLNQFPYSNLPSPYPPSFVDIYGQGQGFRHNLIAAHDTISVPPSGYPLAALTPMPASRAQESRPRLRSVLLDDFRANNKLSRRYELKDIYDHVVEFSGDQHGSRFIQQKLETASGEEKDRVFREIEQNAVQLMKDVFGNYVIQKFFEHGNQVQKKVLAERIKGKAVDLSMQIYACRVVQKALEHILVEQQIELARELEPDILRVIRDQNGNHVVQKIIELLPRQYTGFIMDAVRGQVAGLSSHTFGCRVVQRLLEHGSETDKLELMNELHATAQILTADQFGNYVAQHVLQHGKPDDRDKMIRVVMGQLLTLSKHKFASNVVEHCIEYGTDEHRTSIKDMISAFGSDGISPSQQMMRDQYGNYVIQKLIKTLRDEEQYAFAVFLRPQLETIKKTGGSRQLQIVEKLIDDATSSWEAKHGTSGGNTDGTSTADTPALTNETSSPQTSSPGSAHVSAVDLLNDNGGQPYSDKLAQPIDPRVRQEEL</sequence>
<gene>
    <name evidence="11" type="ORF">AAL_06579</name>
</gene>
<dbReference type="FunFam" id="1.25.10.10:FF:000004">
    <property type="entry name" value="Pumilio homolog 1 isoform 2"/>
    <property type="match status" value="1"/>
</dbReference>
<evidence type="ECO:0000313" key="11">
    <source>
        <dbReference type="EMBL" id="KZZ91825.1"/>
    </source>
</evidence>
<organism evidence="11 12">
    <name type="scientific">Moelleriella libera RCEF 2490</name>
    <dbReference type="NCBI Taxonomy" id="1081109"/>
    <lineage>
        <taxon>Eukaryota</taxon>
        <taxon>Fungi</taxon>
        <taxon>Dikarya</taxon>
        <taxon>Ascomycota</taxon>
        <taxon>Pezizomycotina</taxon>
        <taxon>Sordariomycetes</taxon>
        <taxon>Hypocreomycetidae</taxon>
        <taxon>Hypocreales</taxon>
        <taxon>Clavicipitaceae</taxon>
        <taxon>Moelleriella</taxon>
    </lineage>
</organism>
<dbReference type="InterPro" id="IPR011989">
    <property type="entry name" value="ARM-like"/>
</dbReference>
<comment type="function">
    <text evidence="5">RNA-binding nucleolar protein required for pre-rRNA processing. Involved in production of 18S rRNA and assembly of small ribosomal subunit.</text>
</comment>
<feature type="repeat" description="Pumilio" evidence="8">
    <location>
        <begin position="453"/>
        <end position="488"/>
    </location>
</feature>
<reference evidence="11 12" key="1">
    <citation type="journal article" date="2016" name="Genome Biol. Evol.">
        <title>Divergent and convergent evolution of fungal pathogenicity.</title>
        <authorList>
            <person name="Shang Y."/>
            <person name="Xiao G."/>
            <person name="Zheng P."/>
            <person name="Cen K."/>
            <person name="Zhan S."/>
            <person name="Wang C."/>
        </authorList>
    </citation>
    <scope>NUCLEOTIDE SEQUENCE [LARGE SCALE GENOMIC DNA]</scope>
    <source>
        <strain evidence="11 12">RCEF 2490</strain>
    </source>
</reference>
<feature type="domain" description="PUM-HD" evidence="10">
    <location>
        <begin position="395"/>
        <end position="736"/>
    </location>
</feature>
<feature type="compositionally biased region" description="Polar residues" evidence="9">
    <location>
        <begin position="146"/>
        <end position="156"/>
    </location>
</feature>
<dbReference type="OrthoDB" id="668540at2759"/>
<name>A0A167YVX4_9HYPO</name>
<feature type="compositionally biased region" description="Polar residues" evidence="9">
    <location>
        <begin position="45"/>
        <end position="56"/>
    </location>
</feature>
<evidence type="ECO:0000256" key="6">
    <source>
        <dbReference type="ARBA" id="ARBA00060736"/>
    </source>
</evidence>
<comment type="subcellular location">
    <subcellularLocation>
        <location evidence="1">Cytoplasm</location>
    </subcellularLocation>
</comment>
<evidence type="ECO:0000256" key="5">
    <source>
        <dbReference type="ARBA" id="ARBA00024893"/>
    </source>
</evidence>
<accession>A0A167YVX4</accession>
<feature type="repeat" description="Pumilio" evidence="8">
    <location>
        <begin position="417"/>
        <end position="452"/>
    </location>
</feature>
<feature type="repeat" description="Pumilio" evidence="8">
    <location>
        <begin position="525"/>
        <end position="560"/>
    </location>
</feature>
<evidence type="ECO:0000256" key="2">
    <source>
        <dbReference type="ARBA" id="ARBA00022490"/>
    </source>
</evidence>
<dbReference type="PROSITE" id="PS50303">
    <property type="entry name" value="PUM_HD"/>
    <property type="match status" value="1"/>
</dbReference>
<evidence type="ECO:0000256" key="1">
    <source>
        <dbReference type="ARBA" id="ARBA00004496"/>
    </source>
</evidence>
<dbReference type="InterPro" id="IPR033133">
    <property type="entry name" value="PUM-HD"/>
</dbReference>
<dbReference type="STRING" id="1081109.A0A167YVX4"/>
<feature type="repeat" description="Pumilio" evidence="8">
    <location>
        <begin position="561"/>
        <end position="596"/>
    </location>
</feature>
<dbReference type="SUPFAM" id="SSF48371">
    <property type="entry name" value="ARM repeat"/>
    <property type="match status" value="1"/>
</dbReference>
<feature type="repeat" description="Pumilio" evidence="8">
    <location>
        <begin position="489"/>
        <end position="524"/>
    </location>
</feature>
<keyword evidence="2" id="KW-0963">Cytoplasm</keyword>
<protein>
    <recommendedName>
        <fullName evidence="7">Pumilio homology domain family member 3</fullName>
    </recommendedName>
</protein>
<dbReference type="InterPro" id="IPR001313">
    <property type="entry name" value="Pumilio_RNA-bd_rpt"/>
</dbReference>
<dbReference type="EMBL" id="AZGY01000017">
    <property type="protein sequence ID" value="KZZ91825.1"/>
    <property type="molecule type" value="Genomic_DNA"/>
</dbReference>
<proteinExistence type="inferred from homology"/>
<dbReference type="SMART" id="SM00025">
    <property type="entry name" value="Pumilio"/>
    <property type="match status" value="8"/>
</dbReference>
<dbReference type="CDD" id="cd07920">
    <property type="entry name" value="Pumilio"/>
    <property type="match status" value="1"/>
</dbReference>
<dbReference type="GO" id="GO:0005737">
    <property type="term" value="C:cytoplasm"/>
    <property type="evidence" value="ECO:0007669"/>
    <property type="project" value="UniProtKB-SubCell"/>
</dbReference>
<evidence type="ECO:0000256" key="3">
    <source>
        <dbReference type="ARBA" id="ARBA00022737"/>
    </source>
</evidence>
<dbReference type="PANTHER" id="PTHR12537">
    <property type="entry name" value="RNA BINDING PROTEIN PUMILIO-RELATED"/>
    <property type="match status" value="1"/>
</dbReference>
<feature type="repeat" description="Pumilio" evidence="8">
    <location>
        <begin position="597"/>
        <end position="632"/>
    </location>
</feature>
<feature type="repeat" description="Pumilio" evidence="8">
    <location>
        <begin position="633"/>
        <end position="671"/>
    </location>
</feature>
<feature type="compositionally biased region" description="Polar residues" evidence="9">
    <location>
        <begin position="764"/>
        <end position="778"/>
    </location>
</feature>
<evidence type="ECO:0000256" key="4">
    <source>
        <dbReference type="ARBA" id="ARBA00022884"/>
    </source>
</evidence>
<evidence type="ECO:0000256" key="7">
    <source>
        <dbReference type="ARBA" id="ARBA00081811"/>
    </source>
</evidence>
<dbReference type="PANTHER" id="PTHR12537:SF12">
    <property type="entry name" value="MATERNAL PROTEIN PUMILIO"/>
    <property type="match status" value="1"/>
</dbReference>